<feature type="transmembrane region" description="Helical" evidence="2">
    <location>
        <begin position="115"/>
        <end position="132"/>
    </location>
</feature>
<keyword evidence="5" id="KW-1185">Reference proteome</keyword>
<evidence type="ECO:0000313" key="4">
    <source>
        <dbReference type="EMBL" id="ABM55874.1"/>
    </source>
</evidence>
<proteinExistence type="predicted"/>
<dbReference type="AlphaFoldDB" id="A1WE17"/>
<reference evidence="5" key="1">
    <citation type="submission" date="2006-12" db="EMBL/GenBank/DDBJ databases">
        <title>Complete sequence of chromosome 1 of Verminephrobacter eiseniae EF01-2.</title>
        <authorList>
            <person name="Copeland A."/>
            <person name="Lucas S."/>
            <person name="Lapidus A."/>
            <person name="Barry K."/>
            <person name="Detter J.C."/>
            <person name="Glavina del Rio T."/>
            <person name="Dalin E."/>
            <person name="Tice H."/>
            <person name="Pitluck S."/>
            <person name="Chertkov O."/>
            <person name="Brettin T."/>
            <person name="Bruce D."/>
            <person name="Han C."/>
            <person name="Tapia R."/>
            <person name="Gilna P."/>
            <person name="Schmutz J."/>
            <person name="Larimer F."/>
            <person name="Land M."/>
            <person name="Hauser L."/>
            <person name="Kyrpides N."/>
            <person name="Kim E."/>
            <person name="Stahl D."/>
            <person name="Richardson P."/>
        </authorList>
    </citation>
    <scope>NUCLEOTIDE SEQUENCE [LARGE SCALE GENOMIC DNA]</scope>
    <source>
        <strain evidence="5">EF01-2</strain>
    </source>
</reference>
<evidence type="ECO:0000259" key="3">
    <source>
        <dbReference type="Pfam" id="PF13464"/>
    </source>
</evidence>
<dbReference type="PANTHER" id="PTHR34475:SF1">
    <property type="entry name" value="CYTOSKELETON PROTEIN RODZ"/>
    <property type="match status" value="1"/>
</dbReference>
<dbReference type="EMBL" id="CP000542">
    <property type="protein sequence ID" value="ABM55874.1"/>
    <property type="molecule type" value="Genomic_DNA"/>
</dbReference>
<dbReference type="Pfam" id="PF13413">
    <property type="entry name" value="HTH_25"/>
    <property type="match status" value="1"/>
</dbReference>
<dbReference type="GeneID" id="76458840"/>
<keyword evidence="2" id="KW-0812">Transmembrane</keyword>
<feature type="domain" description="Cytoskeleton protein RodZ-like C-terminal" evidence="3">
    <location>
        <begin position="217"/>
        <end position="288"/>
    </location>
</feature>
<dbReference type="eggNOG" id="COG1426">
    <property type="taxonomic scope" value="Bacteria"/>
</dbReference>
<evidence type="ECO:0000256" key="1">
    <source>
        <dbReference type="SAM" id="MobiDB-lite"/>
    </source>
</evidence>
<dbReference type="GO" id="GO:0003677">
    <property type="term" value="F:DNA binding"/>
    <property type="evidence" value="ECO:0007669"/>
    <property type="project" value="InterPro"/>
</dbReference>
<dbReference type="Proteomes" id="UP000000374">
    <property type="component" value="Chromosome"/>
</dbReference>
<name>A1WE17_VEREI</name>
<feature type="region of interest" description="Disordered" evidence="1">
    <location>
        <begin position="142"/>
        <end position="178"/>
    </location>
</feature>
<dbReference type="RefSeq" id="WP_011807893.1">
    <property type="nucleotide sequence ID" value="NC_008786.1"/>
</dbReference>
<keyword evidence="2" id="KW-0472">Membrane</keyword>
<gene>
    <name evidence="4" type="ordered locus">Veis_0081</name>
</gene>
<dbReference type="Pfam" id="PF13464">
    <property type="entry name" value="RodZ_C"/>
    <property type="match status" value="1"/>
</dbReference>
<evidence type="ECO:0000313" key="5">
    <source>
        <dbReference type="Proteomes" id="UP000000374"/>
    </source>
</evidence>
<organism evidence="4 5">
    <name type="scientific">Verminephrobacter eiseniae (strain EF01-2)</name>
    <dbReference type="NCBI Taxonomy" id="391735"/>
    <lineage>
        <taxon>Bacteria</taxon>
        <taxon>Pseudomonadati</taxon>
        <taxon>Pseudomonadota</taxon>
        <taxon>Betaproteobacteria</taxon>
        <taxon>Burkholderiales</taxon>
        <taxon>Comamonadaceae</taxon>
        <taxon>Verminephrobacter</taxon>
    </lineage>
</organism>
<dbReference type="InterPro" id="IPR025194">
    <property type="entry name" value="RodZ-like_C"/>
</dbReference>
<protein>
    <recommendedName>
        <fullName evidence="3">Cytoskeleton protein RodZ-like C-terminal domain-containing protein</fullName>
    </recommendedName>
</protein>
<dbReference type="OrthoDB" id="5293433at2"/>
<accession>A1WE17</accession>
<evidence type="ECO:0000256" key="2">
    <source>
        <dbReference type="SAM" id="Phobius"/>
    </source>
</evidence>
<dbReference type="PANTHER" id="PTHR34475">
    <property type="match status" value="1"/>
</dbReference>
<dbReference type="InterPro" id="IPR010982">
    <property type="entry name" value="Lambda_DNA-bd_dom_sf"/>
</dbReference>
<dbReference type="STRING" id="391735.Veis_0081"/>
<dbReference type="InterPro" id="IPR050400">
    <property type="entry name" value="Bact_Cytoskel_RodZ"/>
</dbReference>
<sequence>MTEAADGQATAGGLLRQAREASGMHIAALAGILKVPVSKLEALEADDHSVLTDTVFVRALAASVCRTLKVDAAPVLALLPQNLPRLSANGAGINAPVKSSAASATAFPGSASRSVILVVLALLLGALLLFFYPRHPPDAGVTPAPADAPATTGSAADPAAQAPTAASDMAAVPEPPAAGMAGSAAVHSSAAMAPASATAAQVAAGAGAGAGSAQLLVLRARSQSWVQVRDATGALALQRTLSAGESVSVAAPTPLSVVVGRADGTEALVRGNPFDLRAVARDNVARFEVK</sequence>
<keyword evidence="2" id="KW-1133">Transmembrane helix</keyword>
<dbReference type="Gene3D" id="1.10.260.40">
    <property type="entry name" value="lambda repressor-like DNA-binding domains"/>
    <property type="match status" value="1"/>
</dbReference>
<dbReference type="KEGG" id="vei:Veis_0081"/>
<dbReference type="HOGENOM" id="CLU_047530_3_0_4"/>